<sequence>MSEFWVLVLLLFLLLGLGSLEYFFHKIKRDRIPIRIHVNGTRGKSSVTRLIASGLRAGGFRVLAKTTGTVPKLILPDGTEKQIFRYGVPNILEQKDAIKEAEIQKVQAVVLECMALVPFNQKVSEEKLIRATHSVITNVKDDHLEIMGPEKSDVAIALSHTIGRENTVFTSEKEFLTLIENSCKIKNSRIVPTSLEKFSKLDYMRGFSYFEHPENVVLALEVCASFGISPEIAIQGMWSHSPDLGASFFRSYWLGEKNIGFGNGFAANDPDSASFLWEKAILQFPEHKYKIALVNCRNDRQERSEQIAKEILSWKKYSPDLVICVGEETGVFLKTWTKSNGDGSKLFDLKNSKAGVVLEFLENIRETKVLVVGLGNISGFGLEFLSLLKTKEGSTS</sequence>
<accession>A0A4R9K2B3</accession>
<evidence type="ECO:0000313" key="2">
    <source>
        <dbReference type="EMBL" id="TGL58336.1"/>
    </source>
</evidence>
<dbReference type="AlphaFoldDB" id="A0A4R9K2B3"/>
<dbReference type="PANTHER" id="PTHR43445">
    <property type="entry name" value="UDP-N-ACETYLMURAMATE--L-ALANINE LIGASE-RELATED"/>
    <property type="match status" value="1"/>
</dbReference>
<evidence type="ECO:0000313" key="3">
    <source>
        <dbReference type="Proteomes" id="UP000297762"/>
    </source>
</evidence>
<name>A0A4R9K2B3_9LEPT</name>
<dbReference type="NCBIfam" id="TIGR04012">
    <property type="entry name" value="poly_gGlu_PgsB"/>
    <property type="match status" value="1"/>
</dbReference>
<dbReference type="SUPFAM" id="SSF53623">
    <property type="entry name" value="MurD-like peptide ligases, catalytic domain"/>
    <property type="match status" value="1"/>
</dbReference>
<dbReference type="Proteomes" id="UP000297762">
    <property type="component" value="Unassembled WGS sequence"/>
</dbReference>
<dbReference type="PANTHER" id="PTHR43445:SF1">
    <property type="entry name" value="PGA SYNTHASE CAPB"/>
    <property type="match status" value="1"/>
</dbReference>
<evidence type="ECO:0000259" key="1">
    <source>
        <dbReference type="Pfam" id="PF08245"/>
    </source>
</evidence>
<dbReference type="GO" id="GO:0045227">
    <property type="term" value="P:capsule polysaccharide biosynthetic process"/>
    <property type="evidence" value="ECO:0007669"/>
    <property type="project" value="InterPro"/>
</dbReference>
<comment type="caution">
    <text evidence="2">The sequence shown here is derived from an EMBL/GenBank/DDBJ whole genome shotgun (WGS) entry which is preliminary data.</text>
</comment>
<dbReference type="Pfam" id="PF08245">
    <property type="entry name" value="Mur_ligase_M"/>
    <property type="match status" value="1"/>
</dbReference>
<gene>
    <name evidence="2" type="primary">pgsB</name>
    <name evidence="2" type="ORF">EHQ64_18785</name>
</gene>
<dbReference type="OrthoDB" id="2884at2"/>
<dbReference type="GO" id="GO:0005524">
    <property type="term" value="F:ATP binding"/>
    <property type="evidence" value="ECO:0007669"/>
    <property type="project" value="InterPro"/>
</dbReference>
<dbReference type="GO" id="GO:0016881">
    <property type="term" value="F:acid-amino acid ligase activity"/>
    <property type="evidence" value="ECO:0007669"/>
    <property type="project" value="InterPro"/>
</dbReference>
<dbReference type="EMBL" id="RQGF01000042">
    <property type="protein sequence ID" value="TGL58336.1"/>
    <property type="molecule type" value="Genomic_DNA"/>
</dbReference>
<organism evidence="2 3">
    <name type="scientific">Leptospira sarikeiensis</name>
    <dbReference type="NCBI Taxonomy" id="2484943"/>
    <lineage>
        <taxon>Bacteria</taxon>
        <taxon>Pseudomonadati</taxon>
        <taxon>Spirochaetota</taxon>
        <taxon>Spirochaetia</taxon>
        <taxon>Leptospirales</taxon>
        <taxon>Leptospiraceae</taxon>
        <taxon>Leptospira</taxon>
    </lineage>
</organism>
<feature type="domain" description="Mur ligase central" evidence="1">
    <location>
        <begin position="38"/>
        <end position="148"/>
    </location>
</feature>
<dbReference type="InterPro" id="IPR008337">
    <property type="entry name" value="Capsule_biosynth_CapB"/>
</dbReference>
<dbReference type="InterPro" id="IPR036565">
    <property type="entry name" value="Mur-like_cat_sf"/>
</dbReference>
<dbReference type="PRINTS" id="PR01758">
    <property type="entry name" value="CAPSULEPROTB"/>
</dbReference>
<proteinExistence type="predicted"/>
<keyword evidence="3" id="KW-1185">Reference proteome</keyword>
<dbReference type="Gene3D" id="3.40.1190.10">
    <property type="entry name" value="Mur-like, catalytic domain"/>
    <property type="match status" value="1"/>
</dbReference>
<dbReference type="InterPro" id="IPR013221">
    <property type="entry name" value="Mur_ligase_cen"/>
</dbReference>
<dbReference type="GO" id="GO:0016020">
    <property type="term" value="C:membrane"/>
    <property type="evidence" value="ECO:0007669"/>
    <property type="project" value="InterPro"/>
</dbReference>
<dbReference type="InterPro" id="IPR050061">
    <property type="entry name" value="MurCDEF_pg_biosynth"/>
</dbReference>
<reference evidence="2" key="1">
    <citation type="journal article" date="2019" name="PLoS Negl. Trop. Dis.">
        <title>Revisiting the worldwide diversity of Leptospira species in the environment.</title>
        <authorList>
            <person name="Vincent A.T."/>
            <person name="Schiettekatte O."/>
            <person name="Bourhy P."/>
            <person name="Veyrier F.J."/>
            <person name="Picardeau M."/>
        </authorList>
    </citation>
    <scope>NUCLEOTIDE SEQUENCE [LARGE SCALE GENOMIC DNA]</scope>
    <source>
        <strain evidence="2">201702455</strain>
    </source>
</reference>
<protein>
    <submittedName>
        <fullName evidence="2">Poly-gamma-glutamate synthase PgsB</fullName>
    </submittedName>
</protein>
<dbReference type="RefSeq" id="WP_135651342.1">
    <property type="nucleotide sequence ID" value="NZ_RQGF01000042.1"/>
</dbReference>